<accession>A0ABS6CUA7</accession>
<keyword evidence="3" id="KW-1185">Reference proteome</keyword>
<name>A0ABS6CUA7_9ACTN</name>
<proteinExistence type="predicted"/>
<evidence type="ECO:0000313" key="3">
    <source>
        <dbReference type="Proteomes" id="UP000720508"/>
    </source>
</evidence>
<comment type="caution">
    <text evidence="2">The sequence shown here is derived from an EMBL/GenBank/DDBJ whole genome shotgun (WGS) entry which is preliminary data.</text>
</comment>
<dbReference type="RefSeq" id="WP_216346922.1">
    <property type="nucleotide sequence ID" value="NZ_JAHLEM010000726.1"/>
</dbReference>
<sequence length="68" mass="7495">MPISSEAAKVRARIAGKKRQNPDADVTDDQRELKMTTLEDYVQRVIASAPLPTPEQIARLRALLPPVG</sequence>
<protein>
    <recommendedName>
        <fullName evidence="4">PhiRv1 phage protein</fullName>
    </recommendedName>
</protein>
<feature type="compositionally biased region" description="Basic residues" evidence="1">
    <location>
        <begin position="10"/>
        <end position="19"/>
    </location>
</feature>
<feature type="region of interest" description="Disordered" evidence="1">
    <location>
        <begin position="1"/>
        <end position="30"/>
    </location>
</feature>
<reference evidence="2 3" key="1">
    <citation type="submission" date="2021-06" db="EMBL/GenBank/DDBJ databases">
        <authorList>
            <person name="Pan X."/>
        </authorList>
    </citation>
    <scope>NUCLEOTIDE SEQUENCE [LARGE SCALE GENOMIC DNA]</scope>
    <source>
        <strain evidence="2 3">4503</strain>
    </source>
</reference>
<dbReference type="Proteomes" id="UP000720508">
    <property type="component" value="Unassembled WGS sequence"/>
</dbReference>
<evidence type="ECO:0000313" key="2">
    <source>
        <dbReference type="EMBL" id="MBU3870255.1"/>
    </source>
</evidence>
<evidence type="ECO:0000256" key="1">
    <source>
        <dbReference type="SAM" id="MobiDB-lite"/>
    </source>
</evidence>
<gene>
    <name evidence="2" type="ORF">KN815_41300</name>
</gene>
<evidence type="ECO:0008006" key="4">
    <source>
        <dbReference type="Google" id="ProtNLM"/>
    </source>
</evidence>
<dbReference type="EMBL" id="JAHLEM010000726">
    <property type="protein sequence ID" value="MBU3870255.1"/>
    <property type="molecule type" value="Genomic_DNA"/>
</dbReference>
<organism evidence="2 3">
    <name type="scientific">Streptomyces niphimycinicus</name>
    <dbReference type="NCBI Taxonomy" id="2842201"/>
    <lineage>
        <taxon>Bacteria</taxon>
        <taxon>Bacillati</taxon>
        <taxon>Actinomycetota</taxon>
        <taxon>Actinomycetes</taxon>
        <taxon>Kitasatosporales</taxon>
        <taxon>Streptomycetaceae</taxon>
        <taxon>Streptomyces</taxon>
    </lineage>
</organism>